<feature type="region of interest" description="Disordered" evidence="7">
    <location>
        <begin position="342"/>
        <end position="397"/>
    </location>
</feature>
<keyword evidence="9" id="KW-1185">Reference proteome</keyword>
<dbReference type="GO" id="GO:0051276">
    <property type="term" value="P:chromosome organization"/>
    <property type="evidence" value="ECO:0007669"/>
    <property type="project" value="InterPro"/>
</dbReference>
<dbReference type="KEGG" id="vg:26887549"/>
<evidence type="ECO:0000256" key="6">
    <source>
        <dbReference type="ARBA" id="ARBA00023219"/>
    </source>
</evidence>
<dbReference type="Pfam" id="PF04559">
    <property type="entry name" value="Herpes_UL17"/>
    <property type="match status" value="1"/>
</dbReference>
<evidence type="ECO:0000256" key="5">
    <source>
        <dbReference type="ARBA" id="ARBA00022921"/>
    </source>
</evidence>
<keyword evidence="3" id="KW-1188">Viral release from host cell</keyword>
<gene>
    <name evidence="8" type="primary">UL17b</name>
</gene>
<evidence type="ECO:0000256" key="3">
    <source>
        <dbReference type="ARBA" id="ARBA00022612"/>
    </source>
</evidence>
<keyword evidence="2" id="KW-1048">Host nucleus</keyword>
<dbReference type="GO" id="GO:0019028">
    <property type="term" value="C:viral capsid"/>
    <property type="evidence" value="ECO:0007669"/>
    <property type="project" value="UniProtKB-KW"/>
</dbReference>
<protein>
    <submittedName>
        <fullName evidence="8">DNA packaging tegument protein UL17</fullName>
    </submittedName>
</protein>
<evidence type="ECO:0000313" key="8">
    <source>
        <dbReference type="EMBL" id="AFR32458.1"/>
    </source>
</evidence>
<proteinExistence type="predicted"/>
<evidence type="ECO:0000313" key="9">
    <source>
        <dbReference type="Proteomes" id="UP000167073"/>
    </source>
</evidence>
<keyword evidence="6" id="KW-0231">Viral genome packaging</keyword>
<evidence type="ECO:0000256" key="4">
    <source>
        <dbReference type="ARBA" id="ARBA00022844"/>
    </source>
</evidence>
<dbReference type="EMBL" id="JQ596859">
    <property type="protein sequence ID" value="AFR32458.1"/>
    <property type="molecule type" value="Genomic_DNA"/>
</dbReference>
<reference evidence="8 9" key="1">
    <citation type="journal article" date="2012" name="Virology">
        <title>Analysis of the genome of leporid herpesvirus 4.</title>
        <authorList>
            <person name="Babra B."/>
            <person name="Watson G."/>
            <person name="Xu W."/>
            <person name="Jeffrey B.M."/>
            <person name="Xu J.R."/>
            <person name="Rockey D.D."/>
            <person name="Rohrmann G.F."/>
            <person name="Jin L."/>
        </authorList>
    </citation>
    <scope>NUCLEOTIDE SEQUENCE [LARGE SCALE GENOMIC DNA]</scope>
    <source>
        <strain evidence="8">LHV4012612</strain>
    </source>
</reference>
<evidence type="ECO:0000256" key="1">
    <source>
        <dbReference type="ARBA" id="ARBA00022561"/>
    </source>
</evidence>
<keyword evidence="1" id="KW-0167">Capsid protein</keyword>
<evidence type="ECO:0000256" key="2">
    <source>
        <dbReference type="ARBA" id="ARBA00022562"/>
    </source>
</evidence>
<evidence type="ECO:0000256" key="7">
    <source>
        <dbReference type="SAM" id="MobiDB-lite"/>
    </source>
</evidence>
<dbReference type="InterPro" id="IPR007640">
    <property type="entry name" value="UL17-like"/>
</dbReference>
<feature type="compositionally biased region" description="Basic residues" evidence="7">
    <location>
        <begin position="354"/>
        <end position="375"/>
    </location>
</feature>
<dbReference type="RefSeq" id="YP_009230147.1">
    <property type="nucleotide sequence ID" value="NC_029311.1"/>
</dbReference>
<keyword evidence="5" id="KW-0426">Late protein</keyword>
<name>J9QYM5_9ALPH</name>
<dbReference type="Proteomes" id="UP000167073">
    <property type="component" value="Segment"/>
</dbReference>
<accession>J9QYM5</accession>
<sequence length="397" mass="42901">MVEKSHNCLHGVRAYKVCFVNEEEIKVLAANSLQTDSTVVRECARPPQINSRAQPRPAARGLSVAMNAHLANEARYDVRRDAARPRGLVHVIITDECLEASGVPREMLMGGADQWGESSPSFRVMTQVREHATGDCLPWEDAFAAYMPLDALGDVLAPTIPSHPLMLERTPSPGGLFVSLPVGCDGGGRFDPYATTALRVAWGATRKRSRVLLFSHGELVPADTRYTADRPRLALLCRHFCRYVAQLGGAAPPAAVEAASHLAMGLEEPAPTPREGVLPISPEGILTDPGKDDAGGEVDSMARENEEILELVRRAAVDASSRLPVRLSSRPCVASGLKQKALLHPPQARVDTTRRRRGHRRARGARPRPVSHGRPRAGGSGGRINSRAREQAAAVPN</sequence>
<organism evidence="8 9">
    <name type="scientific">Leporid alphaherpesvirus 4</name>
    <dbReference type="NCBI Taxonomy" id="481315"/>
    <lineage>
        <taxon>Viruses</taxon>
        <taxon>Duplodnaviria</taxon>
        <taxon>Heunggongvirae</taxon>
        <taxon>Peploviricota</taxon>
        <taxon>Herviviricetes</taxon>
        <taxon>Herpesvirales</taxon>
        <taxon>Orthoherpesviridae</taxon>
        <taxon>Alphaherpesvirinae</taxon>
        <taxon>Simplexvirus</taxon>
        <taxon>Simplexvirus leporidalpha4</taxon>
    </lineage>
</organism>
<dbReference type="GeneID" id="26887549"/>
<keyword evidence="4" id="KW-0946">Virion</keyword>